<dbReference type="InterPro" id="IPR013083">
    <property type="entry name" value="Znf_RING/FYVE/PHD"/>
</dbReference>
<dbReference type="SMART" id="SM00744">
    <property type="entry name" value="RINGv"/>
    <property type="match status" value="1"/>
</dbReference>
<dbReference type="PANTHER" id="PTHR45931">
    <property type="entry name" value="SI:CH211-59O9.10"/>
    <property type="match status" value="1"/>
</dbReference>
<feature type="region of interest" description="Disordered" evidence="5">
    <location>
        <begin position="524"/>
        <end position="547"/>
    </location>
</feature>
<dbReference type="GO" id="GO:0006511">
    <property type="term" value="P:ubiquitin-dependent protein catabolic process"/>
    <property type="evidence" value="ECO:0007669"/>
    <property type="project" value="TreeGrafter"/>
</dbReference>
<evidence type="ECO:0000259" key="6">
    <source>
        <dbReference type="PROSITE" id="PS50089"/>
    </source>
</evidence>
<keyword evidence="8" id="KW-1185">Reference proteome</keyword>
<feature type="compositionally biased region" description="Basic and acidic residues" evidence="5">
    <location>
        <begin position="65"/>
        <end position="81"/>
    </location>
</feature>
<feature type="compositionally biased region" description="Basic and acidic residues" evidence="5">
    <location>
        <begin position="15"/>
        <end position="33"/>
    </location>
</feature>
<dbReference type="PANTHER" id="PTHR45931:SF25">
    <property type="entry name" value="E3 UBIQUITIN-PROTEIN LIGASE RLIM-LIKE ISOFORM X1"/>
    <property type="match status" value="1"/>
</dbReference>
<dbReference type="GO" id="GO:0061630">
    <property type="term" value="F:ubiquitin protein ligase activity"/>
    <property type="evidence" value="ECO:0007669"/>
    <property type="project" value="TreeGrafter"/>
</dbReference>
<accession>A0AAX6ICN8</accession>
<keyword evidence="2 4" id="KW-0863">Zinc-finger</keyword>
<feature type="compositionally biased region" description="Basic residues" evidence="5">
    <location>
        <begin position="384"/>
        <end position="393"/>
    </location>
</feature>
<dbReference type="PROSITE" id="PS50089">
    <property type="entry name" value="ZF_RING_2"/>
    <property type="match status" value="1"/>
</dbReference>
<sequence length="768" mass="86197">MDGFDPDMVYEVPDTPDRLTTRRPIDRSSKPSWERVDVGEGINCCSLQHRDIWHSNNIYPRRRRDSTQHDGRTAAANSHEDLFRQADLARSMLEPAESKSELGPTMASNGSGEGEKKVELGEKSLYPLSHPTRCRDSRRKPASHEHNESSGGSTCTSRLVRRPWSGNGITLTPRPVVVEAKTIKLDEDNRELRSRDKGKGIDLCSNLKPTKFSTSSCRVIDNKKQSEAGYQNLTNSVDLSKSSSSARSSDKDNRSRIDLCKNTESNMMEARSLRSTGRRRLVRNGCISPLNIERGKSILKEKHDRVENNGVSSHEIYIVSPDSDDRHAEKLKGKVIVDDIPVSVDQQCRDKSGLSRVGSLSGREVTANVVKEDGTDSFQDKGWRTTRAHRRKPSIFPSSDDAANGFENNEASSHPFYQIHETAKGSRTAVYNNQDGTSLEHQSNMIPASDSQSRHVKGKRKFSLTRARTGECSSSTSGGLEMLNLQSSRQTLNLRSVRGNRPQHEGTRLGQVIEVDDLRSPEVDYNSASQHNARASDHSVDRARQVESDEMLARQLQEELYNETLRTGGMEEIDATIAWSLLQEEDGHHASHRRENQSRSRDTSSSSARAGSHQSFTRATNRGRRPMSSRMAQLRRELNRPVRGGTGLEMRLDFLEALELAFGDGNDTPRRNLVHQVQRDFNENDYEMLLALDENNNHTGASERQINNLPQSVIQNVNPEETCAVCLEAPSVGETIRHLPCLHKFHKECIDSWLRRKMSCPICKSGIT</sequence>
<feature type="region of interest" description="Disordered" evidence="5">
    <location>
        <begin position="231"/>
        <end position="257"/>
    </location>
</feature>
<comment type="caution">
    <text evidence="7">The sequence shown here is derived from an EMBL/GenBank/DDBJ whole genome shotgun (WGS) entry which is preliminary data.</text>
</comment>
<reference evidence="7" key="2">
    <citation type="submission" date="2023-04" db="EMBL/GenBank/DDBJ databases">
        <authorList>
            <person name="Bruccoleri R.E."/>
            <person name="Oakeley E.J."/>
            <person name="Faust A.-M."/>
            <person name="Dessus-Babus S."/>
            <person name="Altorfer M."/>
            <person name="Burckhardt D."/>
            <person name="Oertli M."/>
            <person name="Naumann U."/>
            <person name="Petersen F."/>
            <person name="Wong J."/>
        </authorList>
    </citation>
    <scope>NUCLEOTIDE SEQUENCE</scope>
    <source>
        <strain evidence="7">GSM-AAB239-AS_SAM_17_03QT</strain>
        <tissue evidence="7">Leaf</tissue>
    </source>
</reference>
<dbReference type="Pfam" id="PF13639">
    <property type="entry name" value="zf-RING_2"/>
    <property type="match status" value="1"/>
</dbReference>
<evidence type="ECO:0000256" key="4">
    <source>
        <dbReference type="PROSITE-ProRule" id="PRU00175"/>
    </source>
</evidence>
<dbReference type="InterPro" id="IPR001841">
    <property type="entry name" value="Znf_RING"/>
</dbReference>
<protein>
    <recommendedName>
        <fullName evidence="6">RING-type domain-containing protein</fullName>
    </recommendedName>
</protein>
<proteinExistence type="predicted"/>
<keyword evidence="1" id="KW-0479">Metal-binding</keyword>
<dbReference type="Proteomes" id="UP001140949">
    <property type="component" value="Unassembled WGS sequence"/>
</dbReference>
<dbReference type="SUPFAM" id="SSF57850">
    <property type="entry name" value="RING/U-box"/>
    <property type="match status" value="1"/>
</dbReference>
<name>A0AAX6ICN8_IRIPA</name>
<dbReference type="SMART" id="SM00184">
    <property type="entry name" value="RING"/>
    <property type="match status" value="1"/>
</dbReference>
<dbReference type="EMBL" id="JANAVB010002796">
    <property type="protein sequence ID" value="KAJ6850554.1"/>
    <property type="molecule type" value="Genomic_DNA"/>
</dbReference>
<dbReference type="GO" id="GO:0008270">
    <property type="term" value="F:zinc ion binding"/>
    <property type="evidence" value="ECO:0007669"/>
    <property type="project" value="UniProtKB-KW"/>
</dbReference>
<feature type="region of interest" description="Disordered" evidence="5">
    <location>
        <begin position="94"/>
        <end position="167"/>
    </location>
</feature>
<feature type="compositionally biased region" description="Basic residues" evidence="5">
    <location>
        <begin position="454"/>
        <end position="463"/>
    </location>
</feature>
<keyword evidence="3" id="KW-0862">Zinc</keyword>
<feature type="compositionally biased region" description="Basic and acidic residues" evidence="5">
    <location>
        <begin position="248"/>
        <end position="257"/>
    </location>
</feature>
<evidence type="ECO:0000256" key="1">
    <source>
        <dbReference type="ARBA" id="ARBA00022723"/>
    </source>
</evidence>
<feature type="domain" description="RING-type" evidence="6">
    <location>
        <begin position="723"/>
        <end position="764"/>
    </location>
</feature>
<feature type="region of interest" description="Disordered" evidence="5">
    <location>
        <begin position="1"/>
        <end position="33"/>
    </location>
</feature>
<organism evidence="7 8">
    <name type="scientific">Iris pallida</name>
    <name type="common">Sweet iris</name>
    <dbReference type="NCBI Taxonomy" id="29817"/>
    <lineage>
        <taxon>Eukaryota</taxon>
        <taxon>Viridiplantae</taxon>
        <taxon>Streptophyta</taxon>
        <taxon>Embryophyta</taxon>
        <taxon>Tracheophyta</taxon>
        <taxon>Spermatophyta</taxon>
        <taxon>Magnoliopsida</taxon>
        <taxon>Liliopsida</taxon>
        <taxon>Asparagales</taxon>
        <taxon>Iridaceae</taxon>
        <taxon>Iridoideae</taxon>
        <taxon>Irideae</taxon>
        <taxon>Iris</taxon>
    </lineage>
</organism>
<dbReference type="GO" id="GO:0005634">
    <property type="term" value="C:nucleus"/>
    <property type="evidence" value="ECO:0007669"/>
    <property type="project" value="TreeGrafter"/>
</dbReference>
<feature type="compositionally biased region" description="Low complexity" evidence="5">
    <location>
        <begin position="236"/>
        <end position="247"/>
    </location>
</feature>
<feature type="region of interest" description="Disordered" evidence="5">
    <location>
        <begin position="438"/>
        <end position="479"/>
    </location>
</feature>
<evidence type="ECO:0000256" key="2">
    <source>
        <dbReference type="ARBA" id="ARBA00022771"/>
    </source>
</evidence>
<feature type="compositionally biased region" description="Low complexity" evidence="5">
    <location>
        <begin position="603"/>
        <end position="615"/>
    </location>
</feature>
<feature type="region of interest" description="Disordered" evidence="5">
    <location>
        <begin position="586"/>
        <end position="636"/>
    </location>
</feature>
<dbReference type="AlphaFoldDB" id="A0AAX6ICN8"/>
<dbReference type="Gene3D" id="3.30.40.10">
    <property type="entry name" value="Zinc/RING finger domain, C3HC4 (zinc finger)"/>
    <property type="match status" value="1"/>
</dbReference>
<evidence type="ECO:0000256" key="5">
    <source>
        <dbReference type="SAM" id="MobiDB-lite"/>
    </source>
</evidence>
<dbReference type="CDD" id="cd16454">
    <property type="entry name" value="RING-H2_PA-TM-RING"/>
    <property type="match status" value="1"/>
</dbReference>
<dbReference type="InterPro" id="IPR011016">
    <property type="entry name" value="Znf_RING-CH"/>
</dbReference>
<dbReference type="FunFam" id="3.30.40.10:FF:000594">
    <property type="entry name" value="RING/U-box superfamily protein"/>
    <property type="match status" value="1"/>
</dbReference>
<feature type="compositionally biased region" description="Basic and acidic residues" evidence="5">
    <location>
        <begin position="113"/>
        <end position="122"/>
    </location>
</feature>
<gene>
    <name evidence="7" type="ORF">M6B38_263445</name>
</gene>
<reference evidence="7" key="1">
    <citation type="journal article" date="2023" name="GigaByte">
        <title>Genome assembly of the bearded iris, Iris pallida Lam.</title>
        <authorList>
            <person name="Bruccoleri R.E."/>
            <person name="Oakeley E.J."/>
            <person name="Faust A.M.E."/>
            <person name="Altorfer M."/>
            <person name="Dessus-Babus S."/>
            <person name="Burckhardt D."/>
            <person name="Oertli M."/>
            <person name="Naumann U."/>
            <person name="Petersen F."/>
            <person name="Wong J."/>
        </authorList>
    </citation>
    <scope>NUCLEOTIDE SEQUENCE</scope>
    <source>
        <strain evidence="7">GSM-AAB239-AS_SAM_17_03QT</strain>
    </source>
</reference>
<evidence type="ECO:0000313" key="8">
    <source>
        <dbReference type="Proteomes" id="UP001140949"/>
    </source>
</evidence>
<dbReference type="InterPro" id="IPR051834">
    <property type="entry name" value="RING_finger_E3_ligase"/>
</dbReference>
<feature type="compositionally biased region" description="Polar residues" evidence="5">
    <location>
        <begin position="438"/>
        <end position="451"/>
    </location>
</feature>
<feature type="compositionally biased region" description="Basic and acidic residues" evidence="5">
    <location>
        <begin position="534"/>
        <end position="547"/>
    </location>
</feature>
<feature type="region of interest" description="Disordered" evidence="5">
    <location>
        <begin position="62"/>
        <end position="81"/>
    </location>
</feature>
<evidence type="ECO:0000256" key="3">
    <source>
        <dbReference type="ARBA" id="ARBA00022833"/>
    </source>
</evidence>
<feature type="region of interest" description="Disordered" evidence="5">
    <location>
        <begin position="376"/>
        <end position="415"/>
    </location>
</feature>
<feature type="compositionally biased region" description="Basic and acidic residues" evidence="5">
    <location>
        <begin position="586"/>
        <end position="602"/>
    </location>
</feature>
<evidence type="ECO:0000313" key="7">
    <source>
        <dbReference type="EMBL" id="KAJ6850554.1"/>
    </source>
</evidence>